<dbReference type="GO" id="GO:0006260">
    <property type="term" value="P:DNA replication"/>
    <property type="evidence" value="ECO:0007669"/>
    <property type="project" value="UniProtKB-KW"/>
</dbReference>
<dbReference type="PRINTS" id="PR00869">
    <property type="entry name" value="DNAPOLX"/>
</dbReference>
<dbReference type="PANTHER" id="PTHR11276:SF28">
    <property type="entry name" value="DNA POLYMERASE LAMBDA"/>
    <property type="match status" value="1"/>
</dbReference>
<dbReference type="GO" id="GO:0016829">
    <property type="term" value="F:lyase activity"/>
    <property type="evidence" value="ECO:0007669"/>
    <property type="project" value="UniProtKB-KW"/>
</dbReference>
<dbReference type="GO" id="GO:0003677">
    <property type="term" value="F:DNA binding"/>
    <property type="evidence" value="ECO:0007669"/>
    <property type="project" value="UniProtKB-KW"/>
</dbReference>
<feature type="region of interest" description="Disordered" evidence="17">
    <location>
        <begin position="267"/>
        <end position="320"/>
    </location>
</feature>
<dbReference type="Gene3D" id="3.30.210.10">
    <property type="entry name" value="DNA polymerase, thumb domain"/>
    <property type="match status" value="1"/>
</dbReference>
<comment type="subcellular location">
    <subcellularLocation>
        <location evidence="1">Nucleus</location>
    </subcellularLocation>
</comment>
<dbReference type="InterPro" id="IPR002054">
    <property type="entry name" value="DNA-dir_DNA_pol_X"/>
</dbReference>
<evidence type="ECO:0000256" key="1">
    <source>
        <dbReference type="ARBA" id="ARBA00004123"/>
    </source>
</evidence>
<feature type="domain" description="DNA-directed DNA polymerase X" evidence="18">
    <location>
        <begin position="449"/>
        <end position="777"/>
    </location>
</feature>
<dbReference type="InterPro" id="IPR028207">
    <property type="entry name" value="DNA_pol_B_palm_palm"/>
</dbReference>
<dbReference type="EMBL" id="CAJRGZ010000017">
    <property type="protein sequence ID" value="CAG5156839.1"/>
    <property type="molecule type" value="Genomic_DNA"/>
</dbReference>
<keyword evidence="5" id="KW-0808">Transferase</keyword>
<evidence type="ECO:0000256" key="2">
    <source>
        <dbReference type="ARBA" id="ARBA00008323"/>
    </source>
</evidence>
<dbReference type="InterPro" id="IPR019843">
    <property type="entry name" value="DNA_pol-X_BS"/>
</dbReference>
<evidence type="ECO:0000256" key="10">
    <source>
        <dbReference type="ARBA" id="ARBA00022932"/>
    </source>
</evidence>
<dbReference type="SUPFAM" id="SSF47802">
    <property type="entry name" value="DNA polymerase beta, N-terminal domain-like"/>
    <property type="match status" value="1"/>
</dbReference>
<dbReference type="Gene3D" id="1.10.150.20">
    <property type="entry name" value="5' to 3' exonuclease, C-terminal subdomain"/>
    <property type="match status" value="1"/>
</dbReference>
<dbReference type="AlphaFoldDB" id="A0A8J2I8K6"/>
<evidence type="ECO:0000256" key="11">
    <source>
        <dbReference type="ARBA" id="ARBA00023125"/>
    </source>
</evidence>
<dbReference type="InterPro" id="IPR018944">
    <property type="entry name" value="DNA_pol_lambd_fingers_domain"/>
</dbReference>
<evidence type="ECO:0000256" key="16">
    <source>
        <dbReference type="PIRSR" id="PIRSR622312-50"/>
    </source>
</evidence>
<keyword evidence="12" id="KW-0234">DNA repair</keyword>
<dbReference type="Pfam" id="PF14792">
    <property type="entry name" value="DNA_pol_B_palm"/>
    <property type="match status" value="1"/>
</dbReference>
<dbReference type="PROSITE" id="PS00522">
    <property type="entry name" value="DNA_POLYMERASE_X"/>
    <property type="match status" value="1"/>
</dbReference>
<dbReference type="InterPro" id="IPR043519">
    <property type="entry name" value="NT_sf"/>
</dbReference>
<evidence type="ECO:0000256" key="13">
    <source>
        <dbReference type="ARBA" id="ARBA00023239"/>
    </source>
</evidence>
<dbReference type="RefSeq" id="XP_043168182.1">
    <property type="nucleotide sequence ID" value="XM_043312247.1"/>
</dbReference>
<dbReference type="Pfam" id="PF10391">
    <property type="entry name" value="DNA_pol_lambd_f"/>
    <property type="match status" value="1"/>
</dbReference>
<dbReference type="CDD" id="cd00141">
    <property type="entry name" value="NT_POLXc"/>
    <property type="match status" value="1"/>
</dbReference>
<evidence type="ECO:0000256" key="14">
    <source>
        <dbReference type="ARBA" id="ARBA00023242"/>
    </source>
</evidence>
<dbReference type="PRINTS" id="PR00870">
    <property type="entry name" value="DNAPOLXBETA"/>
</dbReference>
<evidence type="ECO:0000256" key="6">
    <source>
        <dbReference type="ARBA" id="ARBA00022695"/>
    </source>
</evidence>
<dbReference type="FunFam" id="1.10.150.20:FF:000010">
    <property type="entry name" value="DNA polymerase lambda"/>
    <property type="match status" value="1"/>
</dbReference>
<feature type="compositionally biased region" description="Polar residues" evidence="17">
    <location>
        <begin position="281"/>
        <end position="310"/>
    </location>
</feature>
<feature type="compositionally biased region" description="Basic and acidic residues" evidence="17">
    <location>
        <begin position="63"/>
        <end position="81"/>
    </location>
</feature>
<dbReference type="Gene3D" id="3.30.460.10">
    <property type="entry name" value="Beta Polymerase, domain 2"/>
    <property type="match status" value="1"/>
</dbReference>
<evidence type="ECO:0000256" key="9">
    <source>
        <dbReference type="ARBA" id="ARBA00022763"/>
    </source>
</evidence>
<feature type="active site" description="Nucleophile; Schiff-base intermediate with DNA; for 5'-dRP lyase activity" evidence="16">
    <location>
        <position position="510"/>
    </location>
</feature>
<dbReference type="SUPFAM" id="SSF81301">
    <property type="entry name" value="Nucleotidyltransferase"/>
    <property type="match status" value="1"/>
</dbReference>
<dbReference type="InterPro" id="IPR036420">
    <property type="entry name" value="BRCT_dom_sf"/>
</dbReference>
<keyword evidence="13" id="KW-0456">Lyase</keyword>
<dbReference type="SUPFAM" id="SSF81585">
    <property type="entry name" value="PsbU/PolX domain-like"/>
    <property type="match status" value="1"/>
</dbReference>
<keyword evidence="20" id="KW-1185">Reference proteome</keyword>
<accession>A0A8J2I8K6</accession>
<feature type="compositionally biased region" description="Acidic residues" evidence="17">
    <location>
        <begin position="393"/>
        <end position="404"/>
    </location>
</feature>
<comment type="caution">
    <text evidence="19">The sequence shown here is derived from an EMBL/GenBank/DDBJ whole genome shotgun (WGS) entry which is preliminary data.</text>
</comment>
<dbReference type="FunFam" id="3.30.210.10:FF:000001">
    <property type="entry name" value="DNA polymerase lambda"/>
    <property type="match status" value="1"/>
</dbReference>
<dbReference type="SUPFAM" id="SSF52113">
    <property type="entry name" value="BRCT domain"/>
    <property type="match status" value="1"/>
</dbReference>
<dbReference type="Pfam" id="PF14791">
    <property type="entry name" value="DNA_pol_B_thumb"/>
    <property type="match status" value="1"/>
</dbReference>
<keyword evidence="6" id="KW-0548">Nucleotidyltransferase</keyword>
<dbReference type="GO" id="GO:0006303">
    <property type="term" value="P:double-strand break repair via nonhomologous end joining"/>
    <property type="evidence" value="ECO:0007669"/>
    <property type="project" value="TreeGrafter"/>
</dbReference>
<dbReference type="GO" id="GO:0046872">
    <property type="term" value="F:metal ion binding"/>
    <property type="evidence" value="ECO:0007669"/>
    <property type="project" value="UniProtKB-KW"/>
</dbReference>
<evidence type="ECO:0000256" key="7">
    <source>
        <dbReference type="ARBA" id="ARBA00022705"/>
    </source>
</evidence>
<evidence type="ECO:0000256" key="4">
    <source>
        <dbReference type="ARBA" id="ARBA00022634"/>
    </source>
</evidence>
<dbReference type="OrthoDB" id="205514at2759"/>
<evidence type="ECO:0000313" key="20">
    <source>
        <dbReference type="Proteomes" id="UP000676310"/>
    </source>
</evidence>
<evidence type="ECO:0000313" key="19">
    <source>
        <dbReference type="EMBL" id="CAG5156839.1"/>
    </source>
</evidence>
<dbReference type="PANTHER" id="PTHR11276">
    <property type="entry name" value="DNA POLYMERASE TYPE-X FAMILY MEMBER"/>
    <property type="match status" value="1"/>
</dbReference>
<comment type="similarity">
    <text evidence="2">Belongs to the DNA polymerase type-X family.</text>
</comment>
<keyword evidence="8" id="KW-0479">Metal-binding</keyword>
<evidence type="ECO:0000256" key="12">
    <source>
        <dbReference type="ARBA" id="ARBA00023204"/>
    </source>
</evidence>
<dbReference type="Gene3D" id="1.10.150.110">
    <property type="entry name" value="DNA polymerase beta, N-terminal domain-like"/>
    <property type="match status" value="1"/>
</dbReference>
<feature type="region of interest" description="Disordered" evidence="17">
    <location>
        <begin position="41"/>
        <end position="95"/>
    </location>
</feature>
<dbReference type="EC" id="2.7.7.7" evidence="3"/>
<evidence type="ECO:0000256" key="17">
    <source>
        <dbReference type="SAM" id="MobiDB-lite"/>
    </source>
</evidence>
<keyword evidence="7" id="KW-0235">DNA replication</keyword>
<dbReference type="InterPro" id="IPR010996">
    <property type="entry name" value="HHH_MUS81"/>
</dbReference>
<dbReference type="InterPro" id="IPR029398">
    <property type="entry name" value="PolB_thumb"/>
</dbReference>
<dbReference type="InterPro" id="IPR002008">
    <property type="entry name" value="DNA_pol_X_beta-like"/>
</dbReference>
<feature type="region of interest" description="Disordered" evidence="17">
    <location>
        <begin position="377"/>
        <end position="408"/>
    </location>
</feature>
<evidence type="ECO:0000256" key="3">
    <source>
        <dbReference type="ARBA" id="ARBA00012417"/>
    </source>
</evidence>
<organism evidence="19 20">
    <name type="scientific">Alternaria atra</name>
    <dbReference type="NCBI Taxonomy" id="119953"/>
    <lineage>
        <taxon>Eukaryota</taxon>
        <taxon>Fungi</taxon>
        <taxon>Dikarya</taxon>
        <taxon>Ascomycota</taxon>
        <taxon>Pezizomycotina</taxon>
        <taxon>Dothideomycetes</taxon>
        <taxon>Pleosporomycetidae</taxon>
        <taxon>Pleosporales</taxon>
        <taxon>Pleosporineae</taxon>
        <taxon>Pleosporaceae</taxon>
        <taxon>Alternaria</taxon>
        <taxon>Alternaria sect. Ulocladioides</taxon>
    </lineage>
</organism>
<dbReference type="InterPro" id="IPR022312">
    <property type="entry name" value="DNA_pol_X"/>
</dbReference>
<proteinExistence type="inferred from homology"/>
<dbReference type="Gene3D" id="3.40.50.10190">
    <property type="entry name" value="BRCT domain"/>
    <property type="match status" value="1"/>
</dbReference>
<dbReference type="InterPro" id="IPR027421">
    <property type="entry name" value="DNA_pol_lamdba_lyase_dom_sf"/>
</dbReference>
<dbReference type="GO" id="GO:0005634">
    <property type="term" value="C:nucleus"/>
    <property type="evidence" value="ECO:0007669"/>
    <property type="project" value="UniProtKB-SubCell"/>
</dbReference>
<dbReference type="GO" id="GO:0003887">
    <property type="term" value="F:DNA-directed DNA polymerase activity"/>
    <property type="evidence" value="ECO:0007669"/>
    <property type="project" value="UniProtKB-KW"/>
</dbReference>
<comment type="catalytic activity">
    <reaction evidence="15">
        <text>DNA(n) + a 2'-deoxyribonucleoside 5'-triphosphate = DNA(n+1) + diphosphate</text>
        <dbReference type="Rhea" id="RHEA:22508"/>
        <dbReference type="Rhea" id="RHEA-COMP:17339"/>
        <dbReference type="Rhea" id="RHEA-COMP:17340"/>
        <dbReference type="ChEBI" id="CHEBI:33019"/>
        <dbReference type="ChEBI" id="CHEBI:61560"/>
        <dbReference type="ChEBI" id="CHEBI:173112"/>
        <dbReference type="EC" id="2.7.7.7"/>
    </reaction>
</comment>
<keyword evidence="4" id="KW-0237">DNA synthesis</keyword>
<keyword evidence="9" id="KW-0227">DNA damage</keyword>
<dbReference type="Pfam" id="PF14716">
    <property type="entry name" value="HHH_8"/>
    <property type="match status" value="1"/>
</dbReference>
<keyword evidence="10" id="KW-0239">DNA-directed DNA polymerase</keyword>
<evidence type="ECO:0000256" key="8">
    <source>
        <dbReference type="ARBA" id="ARBA00022723"/>
    </source>
</evidence>
<evidence type="ECO:0000256" key="15">
    <source>
        <dbReference type="ARBA" id="ARBA00049244"/>
    </source>
</evidence>
<name>A0A8J2I8K6_9PLEO</name>
<keyword evidence="11" id="KW-0238">DNA-binding</keyword>
<dbReference type="FunFam" id="1.10.150.110:FF:000005">
    <property type="entry name" value="DNA polymerase POL4"/>
    <property type="match status" value="1"/>
</dbReference>
<dbReference type="Proteomes" id="UP000676310">
    <property type="component" value="Unassembled WGS sequence"/>
</dbReference>
<evidence type="ECO:0000259" key="18">
    <source>
        <dbReference type="SMART" id="SM00483"/>
    </source>
</evidence>
<dbReference type="InterPro" id="IPR037160">
    <property type="entry name" value="DNA_Pol_thumb_sf"/>
</dbReference>
<protein>
    <recommendedName>
        <fullName evidence="3">DNA-directed DNA polymerase</fullName>
        <ecNumber evidence="3">2.7.7.7</ecNumber>
    </recommendedName>
</protein>
<gene>
    <name evidence="19" type="ORF">ALTATR162_LOCUS4632</name>
</gene>
<sequence length="778" mass="87201">MSDDELAAKDAYFKEQELLDVPNDEQEILHDSVSKLEGALRESKAMRLPSPTKQTSSFLGPTPREEFEAHTRKQRATERHTGHTLMRSSTAPESGLVKSLPVAKPRGRPAMVAVGPKGKMKSVPSLPETAEKDLTPFYIRVGDVPRERGNSKNLKPASNIQLNPEHKQYLKGKIVYFYPNDDIPAPRRFRIHKVIQLGAAWVKRWREDITHVIVDDETHTYIQLLKHLNKPGLPKDIVLVKYEPYVPDCIRFGELLDPSWPRFAPKGAPTRKELSQPAVPSHTSAASQTSLQIKSSTRQMATQGLQSTDSYPEEGSVPTTQLTADADSSMFFEETVEDSFVMPSSSPTKASKPKTIDEFNDALSQAILETKATAHLPLEEDEEAESSIASGVEDVEDSGTDEESTATTPRLPTKFDFISKASALRNKKPFKQNAFQCMDPGANGYTSQNPNARTIEILNQMCQYYDQMQDTWRILSYRKCITTLKKQTAKITTAKQAAALPNIGSRLADKIEEIVLTDRLRRLESTRDGPLDSVLRLFLGVYGAGLVQANKWIQAGYRTLDDLRTKAKLTESNKVGVEHYEDFNSRIPRAEVEGHGAVVIKELLKIDPKFKATIMGSYRRGAKDSGDIDMILTKPDTSLSAMRTTIFEVLVPHLYKIGFLKASLAASRSNDPTGSKWHGASCLPKSKVWRRMDLLLVPEEEMGAALIYFTGNDIFNRSIRLLARKKNMRLNQKGLYKDVHRGRWGEKLNEGVLVEGGSEKKIFEVLGVPWREPHERIC</sequence>
<dbReference type="GeneID" id="67016321"/>
<dbReference type="SMART" id="SM00483">
    <property type="entry name" value="POLXc"/>
    <property type="match status" value="1"/>
</dbReference>
<keyword evidence="14" id="KW-0539">Nucleus</keyword>
<evidence type="ECO:0000256" key="5">
    <source>
        <dbReference type="ARBA" id="ARBA00022679"/>
    </source>
</evidence>
<reference evidence="19" key="1">
    <citation type="submission" date="2021-05" db="EMBL/GenBank/DDBJ databases">
        <authorList>
            <person name="Stam R."/>
        </authorList>
    </citation>
    <scope>NUCLEOTIDE SEQUENCE</scope>
    <source>
        <strain evidence="19">CS162</strain>
    </source>
</reference>